<sequence length="370" mass="41688">MSCNDIRNCRTLSSMLSSCASTVFLCTWATLHLDVPEDPDEPGTKSLLKRIGWTIVAFLAPEVILFMALEDWTDSCGYLAEISEKYPNHGWTETHALFARMGGFRLVKPDGSKQPLRKAGFIEAVKKGQIDIPKISLKEIQEKSKSDNFAKIIAVFQTMWFLLQTMNRAVNGYQLTQLELSTSAYVLLYLLISWCWWNKPVDVRFPIDVRSNANGDSTTATGEDDNQADKGTDDELQRKRQRLPIRVRMGAYFAKTGNWTLLKSLFMSILYLTAGGLFGAIHCLAWKWPCSSNSLWQISAVYVTVFPDASLVLAWFLQDHKSGFFITVILSLVYIAARVSLLVLTFLALRSLPPGIFFTPSWTIHIPHIG</sequence>
<keyword evidence="2" id="KW-0472">Membrane</keyword>
<dbReference type="PANTHER" id="PTHR35043:SF7">
    <property type="entry name" value="TRANSCRIPTION FACTOR DOMAIN-CONTAINING PROTEIN"/>
    <property type="match status" value="1"/>
</dbReference>
<proteinExistence type="predicted"/>
<reference evidence="3 4" key="1">
    <citation type="submission" date="2014-04" db="EMBL/GenBank/DDBJ databases">
        <title>Evolutionary Origins and Diversification of the Mycorrhizal Mutualists.</title>
        <authorList>
            <consortium name="DOE Joint Genome Institute"/>
            <consortium name="Mycorrhizal Genomics Consortium"/>
            <person name="Kohler A."/>
            <person name="Kuo A."/>
            <person name="Nagy L.G."/>
            <person name="Floudas D."/>
            <person name="Copeland A."/>
            <person name="Barry K.W."/>
            <person name="Cichocki N."/>
            <person name="Veneault-Fourrey C."/>
            <person name="LaButti K."/>
            <person name="Lindquist E.A."/>
            <person name="Lipzen A."/>
            <person name="Lundell T."/>
            <person name="Morin E."/>
            <person name="Murat C."/>
            <person name="Riley R."/>
            <person name="Ohm R."/>
            <person name="Sun H."/>
            <person name="Tunlid A."/>
            <person name="Henrissat B."/>
            <person name="Grigoriev I.V."/>
            <person name="Hibbett D.S."/>
            <person name="Martin F."/>
        </authorList>
    </citation>
    <scope>NUCLEOTIDE SEQUENCE [LARGE SCALE GENOMIC DNA]</scope>
    <source>
        <strain evidence="3 4">Koide BX008</strain>
    </source>
</reference>
<dbReference type="OrthoDB" id="9451547at2759"/>
<dbReference type="HOGENOM" id="CLU_022883_6_1_1"/>
<protein>
    <submittedName>
        <fullName evidence="3">Uncharacterized protein</fullName>
    </submittedName>
</protein>
<feature type="transmembrane region" description="Helical" evidence="2">
    <location>
        <begin position="265"/>
        <end position="288"/>
    </location>
</feature>
<name>A0A0C2X3M1_AMAMK</name>
<dbReference type="PANTHER" id="PTHR35043">
    <property type="entry name" value="TRANSCRIPTION FACTOR DOMAIN-CONTAINING PROTEIN"/>
    <property type="match status" value="1"/>
</dbReference>
<dbReference type="EMBL" id="KN818255">
    <property type="protein sequence ID" value="KIL63816.1"/>
    <property type="molecule type" value="Genomic_DNA"/>
</dbReference>
<feature type="transmembrane region" description="Helical" evidence="2">
    <location>
        <begin position="324"/>
        <end position="349"/>
    </location>
</feature>
<dbReference type="Proteomes" id="UP000054549">
    <property type="component" value="Unassembled WGS sequence"/>
</dbReference>
<feature type="transmembrane region" description="Helical" evidence="2">
    <location>
        <begin position="294"/>
        <end position="317"/>
    </location>
</feature>
<evidence type="ECO:0000313" key="4">
    <source>
        <dbReference type="Proteomes" id="UP000054549"/>
    </source>
</evidence>
<dbReference type="STRING" id="946122.A0A0C2X3M1"/>
<evidence type="ECO:0000256" key="2">
    <source>
        <dbReference type="SAM" id="Phobius"/>
    </source>
</evidence>
<gene>
    <name evidence="3" type="ORF">M378DRAFT_127303</name>
</gene>
<keyword evidence="2" id="KW-0812">Transmembrane</keyword>
<evidence type="ECO:0000256" key="1">
    <source>
        <dbReference type="SAM" id="MobiDB-lite"/>
    </source>
</evidence>
<organism evidence="3 4">
    <name type="scientific">Amanita muscaria (strain Koide BX008)</name>
    <dbReference type="NCBI Taxonomy" id="946122"/>
    <lineage>
        <taxon>Eukaryota</taxon>
        <taxon>Fungi</taxon>
        <taxon>Dikarya</taxon>
        <taxon>Basidiomycota</taxon>
        <taxon>Agaricomycotina</taxon>
        <taxon>Agaricomycetes</taxon>
        <taxon>Agaricomycetidae</taxon>
        <taxon>Agaricales</taxon>
        <taxon>Pluteineae</taxon>
        <taxon>Amanitaceae</taxon>
        <taxon>Amanita</taxon>
    </lineage>
</organism>
<accession>A0A0C2X3M1</accession>
<dbReference type="AlphaFoldDB" id="A0A0C2X3M1"/>
<keyword evidence="4" id="KW-1185">Reference proteome</keyword>
<feature type="region of interest" description="Disordered" evidence="1">
    <location>
        <begin position="215"/>
        <end position="234"/>
    </location>
</feature>
<dbReference type="InParanoid" id="A0A0C2X3M1"/>
<evidence type="ECO:0000313" key="3">
    <source>
        <dbReference type="EMBL" id="KIL63816.1"/>
    </source>
</evidence>
<keyword evidence="2" id="KW-1133">Transmembrane helix</keyword>
<feature type="transmembrane region" description="Helical" evidence="2">
    <location>
        <begin position="12"/>
        <end position="31"/>
    </location>
</feature>
<feature type="transmembrane region" description="Helical" evidence="2">
    <location>
        <begin position="51"/>
        <end position="69"/>
    </location>
</feature>